<feature type="domain" description="Ion transport" evidence="5">
    <location>
        <begin position="134"/>
        <end position="192"/>
    </location>
</feature>
<evidence type="ECO:0000313" key="6">
    <source>
        <dbReference type="EMBL" id="KAL3085403.1"/>
    </source>
</evidence>
<sequence length="195" mass="21494">MVIGRGSPLAWAWIFPPSFVSAPPITFCPSIDQLPLPFLPPSIPLAFPFIHSVNYPTLFAWLGFYSTNKEDIEQRTWGFGVLGQFGQPGAATRGPILGVPESQQTPDIDSVTLELAQKDPSTCGFASSAYHCEPSSASAIHSVRHKWLCSHNTTWMGPNNGITNFDNIGLAMLTMFQCVSLEGWTEVMYWVREQA</sequence>
<keyword evidence="4" id="KW-0472">Membrane</keyword>
<gene>
    <name evidence="6" type="ORF">niasHT_036513</name>
</gene>
<evidence type="ECO:0000256" key="4">
    <source>
        <dbReference type="ARBA" id="ARBA00023136"/>
    </source>
</evidence>
<dbReference type="PANTHER" id="PTHR10037:SF230">
    <property type="entry name" value="CA[2+]-CHANNEL PROTEIN ALPHA[[1]] SUBUNIT T, ISOFORM F"/>
    <property type="match status" value="1"/>
</dbReference>
<evidence type="ECO:0000256" key="1">
    <source>
        <dbReference type="ARBA" id="ARBA00004141"/>
    </source>
</evidence>
<dbReference type="EMBL" id="JBICBT010001062">
    <property type="protein sequence ID" value="KAL3085403.1"/>
    <property type="molecule type" value="Genomic_DNA"/>
</dbReference>
<dbReference type="GO" id="GO:0016020">
    <property type="term" value="C:membrane"/>
    <property type="evidence" value="ECO:0007669"/>
    <property type="project" value="UniProtKB-SubCell"/>
</dbReference>
<keyword evidence="2" id="KW-0812">Transmembrane</keyword>
<name>A0ABD2J686_9BILA</name>
<reference evidence="6 7" key="1">
    <citation type="submission" date="2024-10" db="EMBL/GenBank/DDBJ databases">
        <authorList>
            <person name="Kim D."/>
        </authorList>
    </citation>
    <scope>NUCLEOTIDE SEQUENCE [LARGE SCALE GENOMIC DNA]</scope>
    <source>
        <strain evidence="6">BH-2024</strain>
    </source>
</reference>
<dbReference type="Pfam" id="PF00520">
    <property type="entry name" value="Ion_trans"/>
    <property type="match status" value="1"/>
</dbReference>
<dbReference type="PANTHER" id="PTHR10037">
    <property type="entry name" value="VOLTAGE-GATED CATION CHANNEL CALCIUM AND SODIUM"/>
    <property type="match status" value="1"/>
</dbReference>
<organism evidence="6 7">
    <name type="scientific">Heterodera trifolii</name>
    <dbReference type="NCBI Taxonomy" id="157864"/>
    <lineage>
        <taxon>Eukaryota</taxon>
        <taxon>Metazoa</taxon>
        <taxon>Ecdysozoa</taxon>
        <taxon>Nematoda</taxon>
        <taxon>Chromadorea</taxon>
        <taxon>Rhabditida</taxon>
        <taxon>Tylenchina</taxon>
        <taxon>Tylenchomorpha</taxon>
        <taxon>Tylenchoidea</taxon>
        <taxon>Heteroderidae</taxon>
        <taxon>Heteroderinae</taxon>
        <taxon>Heterodera</taxon>
    </lineage>
</organism>
<evidence type="ECO:0000313" key="7">
    <source>
        <dbReference type="Proteomes" id="UP001620626"/>
    </source>
</evidence>
<evidence type="ECO:0000256" key="3">
    <source>
        <dbReference type="ARBA" id="ARBA00022989"/>
    </source>
</evidence>
<keyword evidence="7" id="KW-1185">Reference proteome</keyword>
<keyword evidence="3" id="KW-1133">Transmembrane helix</keyword>
<dbReference type="InterPro" id="IPR005821">
    <property type="entry name" value="Ion_trans_dom"/>
</dbReference>
<accession>A0ABD2J686</accession>
<dbReference type="AlphaFoldDB" id="A0ABD2J686"/>
<evidence type="ECO:0000256" key="2">
    <source>
        <dbReference type="ARBA" id="ARBA00022692"/>
    </source>
</evidence>
<proteinExistence type="predicted"/>
<protein>
    <recommendedName>
        <fullName evidence="5">Ion transport domain-containing protein</fullName>
    </recommendedName>
</protein>
<evidence type="ECO:0000259" key="5">
    <source>
        <dbReference type="Pfam" id="PF00520"/>
    </source>
</evidence>
<comment type="caution">
    <text evidence="6">The sequence shown here is derived from an EMBL/GenBank/DDBJ whole genome shotgun (WGS) entry which is preliminary data.</text>
</comment>
<comment type="subcellular location">
    <subcellularLocation>
        <location evidence="1">Membrane</location>
        <topology evidence="1">Multi-pass membrane protein</topology>
    </subcellularLocation>
</comment>
<dbReference type="Gene3D" id="1.10.287.70">
    <property type="match status" value="1"/>
</dbReference>
<dbReference type="InterPro" id="IPR043203">
    <property type="entry name" value="VGCC_Ca_Na"/>
</dbReference>
<dbReference type="Proteomes" id="UP001620626">
    <property type="component" value="Unassembled WGS sequence"/>
</dbReference>